<evidence type="ECO:0000259" key="2">
    <source>
        <dbReference type="Pfam" id="PF05598"/>
    </source>
</evidence>
<dbReference type="PANTHER" id="PTHR33408">
    <property type="entry name" value="TRANSPOSASE"/>
    <property type="match status" value="1"/>
</dbReference>
<feature type="compositionally biased region" description="Basic and acidic residues" evidence="1">
    <location>
        <begin position="177"/>
        <end position="192"/>
    </location>
</feature>
<dbReference type="EMBL" id="FOKV01000015">
    <property type="protein sequence ID" value="SFC92642.1"/>
    <property type="molecule type" value="Genomic_DNA"/>
</dbReference>
<dbReference type="Proteomes" id="UP000199438">
    <property type="component" value="Unassembled WGS sequence"/>
</dbReference>
<organism evidence="3 4">
    <name type="scientific">Zunongwangia mangrovi</name>
    <dbReference type="NCBI Taxonomy" id="1334022"/>
    <lineage>
        <taxon>Bacteria</taxon>
        <taxon>Pseudomonadati</taxon>
        <taxon>Bacteroidota</taxon>
        <taxon>Flavobacteriia</taxon>
        <taxon>Flavobacteriales</taxon>
        <taxon>Flavobacteriaceae</taxon>
        <taxon>Zunongwangia</taxon>
    </lineage>
</organism>
<gene>
    <name evidence="3" type="ORF">SAMN04487907_1156</name>
</gene>
<accession>A0A1I1N624</accession>
<dbReference type="STRING" id="1334022.SAMN04487907_1156"/>
<protein>
    <submittedName>
        <fullName evidence="3">Transposase</fullName>
    </submittedName>
</protein>
<reference evidence="4" key="1">
    <citation type="submission" date="2016-10" db="EMBL/GenBank/DDBJ databases">
        <authorList>
            <person name="Varghese N."/>
            <person name="Submissions S."/>
        </authorList>
    </citation>
    <scope>NUCLEOTIDE SEQUENCE [LARGE SCALE GENOMIC DNA]</scope>
    <source>
        <strain evidence="4">DSM 24499</strain>
    </source>
</reference>
<evidence type="ECO:0000313" key="4">
    <source>
        <dbReference type="Proteomes" id="UP000199438"/>
    </source>
</evidence>
<dbReference type="Pfam" id="PF05598">
    <property type="entry name" value="DUF772"/>
    <property type="match status" value="1"/>
</dbReference>
<feature type="region of interest" description="Disordered" evidence="1">
    <location>
        <begin position="177"/>
        <end position="227"/>
    </location>
</feature>
<evidence type="ECO:0000256" key="1">
    <source>
        <dbReference type="SAM" id="MobiDB-lite"/>
    </source>
</evidence>
<dbReference type="InterPro" id="IPR008490">
    <property type="entry name" value="Transposase_InsH_N"/>
</dbReference>
<keyword evidence="4" id="KW-1185">Reference proteome</keyword>
<evidence type="ECO:0000313" key="3">
    <source>
        <dbReference type="EMBL" id="SFC92642.1"/>
    </source>
</evidence>
<proteinExistence type="predicted"/>
<dbReference type="PANTHER" id="PTHR33408:SF2">
    <property type="entry name" value="TRANSPOSASE DDE DOMAIN-CONTAINING PROTEIN"/>
    <property type="match status" value="1"/>
</dbReference>
<name>A0A1I1N624_9FLAO</name>
<dbReference type="AlphaFoldDB" id="A0A1I1N624"/>
<feature type="domain" description="Transposase InsH N-terminal" evidence="2">
    <location>
        <begin position="18"/>
        <end position="109"/>
    </location>
</feature>
<sequence>MEYQQGQDREQLSLYATCLDDMIPQDNSVRLIDQFVNLLDLSQMGFQTIATQGRPPYDPADLLKLFIYGYMNQMRSSRRLEKEVYRNIEVIWLIKNLKPDHNTIARFRKENPKAIRKVFRQSVAIARNFNLIGGTLIAGDSTKLRAQNSKKNNYNKKKIQRHLEYIDKKLEEHNQELAKADGDRKKTEEIKGRKQQQTKYRAIQKQLDKDASSENPQRSTSDPDSRHQIVRGTVTEVCYTAQTTVDAKHKLLIDYKLTKQNDKKAMGFMLRRAKSILRSNSFTALYDKGYHTGSEFHIADSLGIDAWWPFRPLDVKVRRQILNTMLKTSFIILMMTPILAPREILYTAMAPGTKPATIRLNNTRPRPVRSARYAASVPRPKLTVRLYSALNLPRTSKATPSGSNKAESFIKRGKRWSSIPMAL</sequence>